<evidence type="ECO:0000256" key="6">
    <source>
        <dbReference type="ARBA" id="ARBA00022692"/>
    </source>
</evidence>
<comment type="subcellular location">
    <subcellularLocation>
        <location evidence="1">Cell membrane</location>
        <topology evidence="1">Multi-pass membrane protein</topology>
    </subcellularLocation>
</comment>
<protein>
    <submittedName>
        <fullName evidence="10">Cobalamin biosynthesis protein CbiB</fullName>
    </submittedName>
</protein>
<dbReference type="EMBL" id="BMPZ01000001">
    <property type="protein sequence ID" value="GGI69538.1"/>
    <property type="molecule type" value="Genomic_DNA"/>
</dbReference>
<keyword evidence="8 9" id="KW-0472">Membrane</keyword>
<organism evidence="10 11">
    <name type="scientific">Shewanella gelidii</name>
    <dbReference type="NCBI Taxonomy" id="1642821"/>
    <lineage>
        <taxon>Bacteria</taxon>
        <taxon>Pseudomonadati</taxon>
        <taxon>Pseudomonadota</taxon>
        <taxon>Gammaproteobacteria</taxon>
        <taxon>Alteromonadales</taxon>
        <taxon>Shewanellaceae</taxon>
        <taxon>Shewanella</taxon>
    </lineage>
</organism>
<gene>
    <name evidence="10" type="primary">cobD</name>
    <name evidence="10" type="ORF">GCM10009332_03280</name>
</gene>
<keyword evidence="7 9" id="KW-1133">Transmembrane helix</keyword>
<comment type="pathway">
    <text evidence="2">Cofactor biosynthesis; adenosylcobalamin biosynthesis.</text>
</comment>
<reference evidence="10" key="1">
    <citation type="journal article" date="2014" name="Int. J. Syst. Evol. Microbiol.">
        <title>Complete genome sequence of Corynebacterium casei LMG S-19264T (=DSM 44701T), isolated from a smear-ripened cheese.</title>
        <authorList>
            <consortium name="US DOE Joint Genome Institute (JGI-PGF)"/>
            <person name="Walter F."/>
            <person name="Albersmeier A."/>
            <person name="Kalinowski J."/>
            <person name="Ruckert C."/>
        </authorList>
    </citation>
    <scope>NUCLEOTIDE SEQUENCE</scope>
    <source>
        <strain evidence="10">JCM 30804</strain>
    </source>
</reference>
<accession>A0A917JLE4</accession>
<proteinExistence type="inferred from homology"/>
<dbReference type="AlphaFoldDB" id="A0A917JLE4"/>
<reference evidence="10" key="2">
    <citation type="submission" date="2020-09" db="EMBL/GenBank/DDBJ databases">
        <authorList>
            <person name="Sun Q."/>
            <person name="Ohkuma M."/>
        </authorList>
    </citation>
    <scope>NUCLEOTIDE SEQUENCE</scope>
    <source>
        <strain evidence="10">JCM 30804</strain>
    </source>
</reference>
<evidence type="ECO:0000256" key="9">
    <source>
        <dbReference type="SAM" id="Phobius"/>
    </source>
</evidence>
<comment type="similarity">
    <text evidence="3">Belongs to the CobD/CbiB family.</text>
</comment>
<evidence type="ECO:0000256" key="8">
    <source>
        <dbReference type="ARBA" id="ARBA00023136"/>
    </source>
</evidence>
<feature type="transmembrane region" description="Helical" evidence="9">
    <location>
        <begin position="21"/>
        <end position="44"/>
    </location>
</feature>
<keyword evidence="11" id="KW-1185">Reference proteome</keyword>
<feature type="transmembrane region" description="Helical" evidence="9">
    <location>
        <begin position="111"/>
        <end position="132"/>
    </location>
</feature>
<dbReference type="Proteomes" id="UP000613743">
    <property type="component" value="Unassembled WGS sequence"/>
</dbReference>
<dbReference type="InterPro" id="IPR004485">
    <property type="entry name" value="Cobalamin_biosynth_CobD/CbiB"/>
</dbReference>
<evidence type="ECO:0000256" key="1">
    <source>
        <dbReference type="ARBA" id="ARBA00004651"/>
    </source>
</evidence>
<comment type="caution">
    <text evidence="10">The sequence shown here is derived from an EMBL/GenBank/DDBJ whole genome shotgun (WGS) entry which is preliminary data.</text>
</comment>
<evidence type="ECO:0000256" key="3">
    <source>
        <dbReference type="ARBA" id="ARBA00006263"/>
    </source>
</evidence>
<dbReference type="GO" id="GO:0048472">
    <property type="term" value="F:threonine-phosphate decarboxylase activity"/>
    <property type="evidence" value="ECO:0007669"/>
    <property type="project" value="InterPro"/>
</dbReference>
<feature type="transmembrane region" description="Helical" evidence="9">
    <location>
        <begin position="253"/>
        <end position="273"/>
    </location>
</feature>
<keyword evidence="6 9" id="KW-0812">Transmembrane</keyword>
<sequence>MKVNHTERSSIQQMTAGVMAAILLVIPFWIICAFLMQLAAYPWFFDFLVLYLCLSDACFKQIAQEIRLALNSDDKARAKKLLQPWVAQDTQSLSEVGICKTTIEKLANSHVYGVVATIFYFAVAGAPLVLAVRMVKQIEMAWPIADPRFKNFGIAIAKLNTILQILPNFLWAFTLTILTGPLGYKALIQTTNVPTPFPLEHLIQRITGIAINIELGGPRKYLAQRVALPYANKGRQPVAQDIGNAISYTSKGFGIWLGLLITLPLLWSMLRYVQV</sequence>
<evidence type="ECO:0000256" key="4">
    <source>
        <dbReference type="ARBA" id="ARBA00022475"/>
    </source>
</evidence>
<name>A0A917JLE4_9GAMM</name>
<evidence type="ECO:0000313" key="11">
    <source>
        <dbReference type="Proteomes" id="UP000613743"/>
    </source>
</evidence>
<evidence type="ECO:0000256" key="2">
    <source>
        <dbReference type="ARBA" id="ARBA00004953"/>
    </source>
</evidence>
<evidence type="ECO:0000313" key="10">
    <source>
        <dbReference type="EMBL" id="GGI69538.1"/>
    </source>
</evidence>
<keyword evidence="5" id="KW-0169">Cobalamin biosynthesis</keyword>
<dbReference type="PANTHER" id="PTHR34308:SF1">
    <property type="entry name" value="COBALAMIN BIOSYNTHESIS PROTEIN CBIB"/>
    <property type="match status" value="1"/>
</dbReference>
<feature type="transmembrane region" description="Helical" evidence="9">
    <location>
        <begin position="152"/>
        <end position="173"/>
    </location>
</feature>
<dbReference type="PANTHER" id="PTHR34308">
    <property type="entry name" value="COBALAMIN BIOSYNTHESIS PROTEIN CBIB"/>
    <property type="match status" value="1"/>
</dbReference>
<evidence type="ECO:0000256" key="5">
    <source>
        <dbReference type="ARBA" id="ARBA00022573"/>
    </source>
</evidence>
<dbReference type="GO" id="GO:0005886">
    <property type="term" value="C:plasma membrane"/>
    <property type="evidence" value="ECO:0007669"/>
    <property type="project" value="UniProtKB-SubCell"/>
</dbReference>
<dbReference type="Pfam" id="PF03186">
    <property type="entry name" value="CobD_Cbib"/>
    <property type="match status" value="1"/>
</dbReference>
<dbReference type="GO" id="GO:0009236">
    <property type="term" value="P:cobalamin biosynthetic process"/>
    <property type="evidence" value="ECO:0007669"/>
    <property type="project" value="UniProtKB-KW"/>
</dbReference>
<keyword evidence="4" id="KW-1003">Cell membrane</keyword>
<evidence type="ECO:0000256" key="7">
    <source>
        <dbReference type="ARBA" id="ARBA00022989"/>
    </source>
</evidence>